<dbReference type="InterPro" id="IPR036322">
    <property type="entry name" value="WD40_repeat_dom_sf"/>
</dbReference>
<evidence type="ECO:0000256" key="4">
    <source>
        <dbReference type="PROSITE-ProRule" id="PRU00221"/>
    </source>
</evidence>
<evidence type="ECO:0008006" key="9">
    <source>
        <dbReference type="Google" id="ProtNLM"/>
    </source>
</evidence>
<name>A0A9P6QIC2_9FUNG</name>
<accession>A0A9P6QIC2</accession>
<dbReference type="GO" id="GO:0005634">
    <property type="term" value="C:nucleus"/>
    <property type="evidence" value="ECO:0007669"/>
    <property type="project" value="TreeGrafter"/>
</dbReference>
<evidence type="ECO:0000313" key="8">
    <source>
        <dbReference type="Proteomes" id="UP000807716"/>
    </source>
</evidence>
<dbReference type="GO" id="GO:0006364">
    <property type="term" value="P:rRNA processing"/>
    <property type="evidence" value="ECO:0007669"/>
    <property type="project" value="InterPro"/>
</dbReference>
<keyword evidence="5" id="KW-0175">Coiled coil</keyword>
<feature type="region of interest" description="Disordered" evidence="6">
    <location>
        <begin position="469"/>
        <end position="515"/>
    </location>
</feature>
<keyword evidence="2 4" id="KW-0853">WD repeat</keyword>
<feature type="repeat" description="WD" evidence="4">
    <location>
        <begin position="281"/>
        <end position="323"/>
    </location>
</feature>
<organism evidence="7 8">
    <name type="scientific">Actinomortierella ambigua</name>
    <dbReference type="NCBI Taxonomy" id="1343610"/>
    <lineage>
        <taxon>Eukaryota</taxon>
        <taxon>Fungi</taxon>
        <taxon>Fungi incertae sedis</taxon>
        <taxon>Mucoromycota</taxon>
        <taxon>Mortierellomycotina</taxon>
        <taxon>Mortierellomycetes</taxon>
        <taxon>Mortierellales</taxon>
        <taxon>Mortierellaceae</taxon>
        <taxon>Actinomortierella</taxon>
    </lineage>
</organism>
<comment type="caution">
    <text evidence="7">The sequence shown here is derived from an EMBL/GenBank/DDBJ whole genome shotgun (WGS) entry which is preliminary data.</text>
</comment>
<dbReference type="PRINTS" id="PR00320">
    <property type="entry name" value="GPROTEINBRPT"/>
</dbReference>
<dbReference type="InterPro" id="IPR019775">
    <property type="entry name" value="WD40_repeat_CS"/>
</dbReference>
<keyword evidence="3" id="KW-0677">Repeat</keyword>
<evidence type="ECO:0000313" key="7">
    <source>
        <dbReference type="EMBL" id="KAG0269673.1"/>
    </source>
</evidence>
<dbReference type="InterPro" id="IPR044285">
    <property type="entry name" value="PWP1"/>
</dbReference>
<keyword evidence="8" id="KW-1185">Reference proteome</keyword>
<dbReference type="Gene3D" id="2.130.10.10">
    <property type="entry name" value="YVTN repeat-like/Quinoprotein amine dehydrogenase"/>
    <property type="match status" value="2"/>
</dbReference>
<dbReference type="InterPro" id="IPR020472">
    <property type="entry name" value="WD40_PAC1"/>
</dbReference>
<dbReference type="InterPro" id="IPR001680">
    <property type="entry name" value="WD40_rpt"/>
</dbReference>
<dbReference type="PANTHER" id="PTHR14091:SF0">
    <property type="entry name" value="PERIODIC TRYPTOPHAN PROTEIN 1 HOMOLOG"/>
    <property type="match status" value="1"/>
</dbReference>
<feature type="coiled-coil region" evidence="5">
    <location>
        <begin position="31"/>
        <end position="58"/>
    </location>
</feature>
<evidence type="ECO:0000256" key="5">
    <source>
        <dbReference type="SAM" id="Coils"/>
    </source>
</evidence>
<reference evidence="7" key="1">
    <citation type="journal article" date="2020" name="Fungal Divers.">
        <title>Resolving the Mortierellaceae phylogeny through synthesis of multi-gene phylogenetics and phylogenomics.</title>
        <authorList>
            <person name="Vandepol N."/>
            <person name="Liber J."/>
            <person name="Desiro A."/>
            <person name="Na H."/>
            <person name="Kennedy M."/>
            <person name="Barry K."/>
            <person name="Grigoriev I.V."/>
            <person name="Miller A.N."/>
            <person name="O'Donnell K."/>
            <person name="Stajich J.E."/>
            <person name="Bonito G."/>
        </authorList>
    </citation>
    <scope>NUCLEOTIDE SEQUENCE</scope>
    <source>
        <strain evidence="7">BC1065</strain>
    </source>
</reference>
<feature type="compositionally biased region" description="Acidic residues" evidence="6">
    <location>
        <begin position="481"/>
        <end position="515"/>
    </location>
</feature>
<dbReference type="PROSITE" id="PS50082">
    <property type="entry name" value="WD_REPEATS_2"/>
    <property type="match status" value="3"/>
</dbReference>
<dbReference type="PANTHER" id="PTHR14091">
    <property type="entry name" value="PERIODIC TRYPTOPHAN PROTEIN 1"/>
    <property type="match status" value="1"/>
</dbReference>
<feature type="repeat" description="WD" evidence="4">
    <location>
        <begin position="368"/>
        <end position="410"/>
    </location>
</feature>
<dbReference type="AlphaFoldDB" id="A0A9P6QIC2"/>
<protein>
    <recommendedName>
        <fullName evidence="9">WD40 repeat-like protein</fullName>
    </recommendedName>
</protein>
<dbReference type="Pfam" id="PF00400">
    <property type="entry name" value="WD40"/>
    <property type="match status" value="3"/>
</dbReference>
<sequence length="515" mass="57675">MISALQWIRRGAAQSVPDKYVMDDSEVKRIEQIAGENLADAKEQLEHAQKASNGAESMETDTISSEHPELAEYDLDNYDDSENPEAGPNIFSNIHNLSYYPSNKEDPYITLHDDDEEDREDMLIQPTDNLLVAARTEDDVSELQIYIYDQSDEAEGNLYVHHDIMLPAFPLCLEWLDFRTGRKSHLPTPGNYIAVGTFDPEIEIWDMDTLDTMYPEAVLGAQDKTKKKKGKKSKKVNNEYHTDSVMCLAWNKQHRNILASASADTTVKLWDLTTQQCAHSFNHHTDKVQSVAWHPVESTALLTGSYDKTVAVFDSRAPTQRASWKLTADVECLRWDPHDTNGFYVATEDGMVQYLDGRQPGQAPIYRLQAHDKAVSAMDVNANVQGCVVTGSTDGVVKVWDVQNNKPSMVTSRKVKGDLGQVFSVSFCPDSPFQLAMAGSMGQVSIWDLATNAGCRRAFEGRTVMRPQAAVTEDRTVTLPNDDEPESEEEMDGADIDMDEEIHDSDYDEESGDEV</sequence>
<dbReference type="EMBL" id="JAAAJB010000020">
    <property type="protein sequence ID" value="KAG0269673.1"/>
    <property type="molecule type" value="Genomic_DNA"/>
</dbReference>
<evidence type="ECO:0000256" key="6">
    <source>
        <dbReference type="SAM" id="MobiDB-lite"/>
    </source>
</evidence>
<evidence type="ECO:0000256" key="1">
    <source>
        <dbReference type="ARBA" id="ARBA00022553"/>
    </source>
</evidence>
<dbReference type="Proteomes" id="UP000807716">
    <property type="component" value="Unassembled WGS sequence"/>
</dbReference>
<evidence type="ECO:0000256" key="2">
    <source>
        <dbReference type="ARBA" id="ARBA00022574"/>
    </source>
</evidence>
<proteinExistence type="predicted"/>
<dbReference type="InterPro" id="IPR015943">
    <property type="entry name" value="WD40/YVTN_repeat-like_dom_sf"/>
</dbReference>
<gene>
    <name evidence="7" type="ORF">DFQ27_002637</name>
</gene>
<keyword evidence="1" id="KW-0597">Phosphoprotein</keyword>
<dbReference type="OrthoDB" id="270624at2759"/>
<dbReference type="SUPFAM" id="SSF50978">
    <property type="entry name" value="WD40 repeat-like"/>
    <property type="match status" value="1"/>
</dbReference>
<evidence type="ECO:0000256" key="3">
    <source>
        <dbReference type="ARBA" id="ARBA00022737"/>
    </source>
</evidence>
<feature type="repeat" description="WD" evidence="4">
    <location>
        <begin position="238"/>
        <end position="280"/>
    </location>
</feature>
<dbReference type="PROSITE" id="PS00678">
    <property type="entry name" value="WD_REPEATS_1"/>
    <property type="match status" value="2"/>
</dbReference>
<dbReference type="SMART" id="SM00320">
    <property type="entry name" value="WD40"/>
    <property type="match status" value="6"/>
</dbReference>
<dbReference type="PROSITE" id="PS50294">
    <property type="entry name" value="WD_REPEATS_REGION"/>
    <property type="match status" value="3"/>
</dbReference>